<dbReference type="Proteomes" id="UP000481861">
    <property type="component" value="Unassembled WGS sequence"/>
</dbReference>
<comment type="caution">
    <text evidence="2">The sequence shown here is derived from an EMBL/GenBank/DDBJ whole genome shotgun (WGS) entry which is preliminary data.</text>
</comment>
<protein>
    <submittedName>
        <fullName evidence="2">Uncharacterized protein</fullName>
    </submittedName>
</protein>
<gene>
    <name evidence="2" type="ORF">BDV95DRAFT_603107</name>
</gene>
<name>A0A7C8MDE1_9PLEO</name>
<feature type="region of interest" description="Disordered" evidence="1">
    <location>
        <begin position="292"/>
        <end position="315"/>
    </location>
</feature>
<dbReference type="EMBL" id="JAADJZ010000004">
    <property type="protein sequence ID" value="KAF2875698.1"/>
    <property type="molecule type" value="Genomic_DNA"/>
</dbReference>
<reference evidence="2 3" key="1">
    <citation type="submission" date="2020-01" db="EMBL/GenBank/DDBJ databases">
        <authorList>
            <consortium name="DOE Joint Genome Institute"/>
            <person name="Haridas S."/>
            <person name="Albert R."/>
            <person name="Binder M."/>
            <person name="Bloem J."/>
            <person name="Labutti K."/>
            <person name="Salamov A."/>
            <person name="Andreopoulos B."/>
            <person name="Baker S.E."/>
            <person name="Barry K."/>
            <person name="Bills G."/>
            <person name="Bluhm B.H."/>
            <person name="Cannon C."/>
            <person name="Castanera R."/>
            <person name="Culley D.E."/>
            <person name="Daum C."/>
            <person name="Ezra D."/>
            <person name="Gonzalez J.B."/>
            <person name="Henrissat B."/>
            <person name="Kuo A."/>
            <person name="Liang C."/>
            <person name="Lipzen A."/>
            <person name="Lutzoni F."/>
            <person name="Magnuson J."/>
            <person name="Mondo S."/>
            <person name="Nolan M."/>
            <person name="Ohm R."/>
            <person name="Pangilinan J."/>
            <person name="Park H.-J.H."/>
            <person name="Ramirez L."/>
            <person name="Alfaro M."/>
            <person name="Sun H."/>
            <person name="Tritt A."/>
            <person name="Yoshinaga Y."/>
            <person name="Zwiers L.-H.L."/>
            <person name="Turgeon B.G."/>
            <person name="Goodwin S.B."/>
            <person name="Spatafora J.W."/>
            <person name="Crous P.W."/>
            <person name="Grigoriev I.V."/>
        </authorList>
    </citation>
    <scope>NUCLEOTIDE SEQUENCE [LARGE SCALE GENOMIC DNA]</scope>
    <source>
        <strain evidence="2 3">CBS 611.86</strain>
    </source>
</reference>
<dbReference type="AlphaFoldDB" id="A0A7C8MDE1"/>
<proteinExistence type="predicted"/>
<keyword evidence="3" id="KW-1185">Reference proteome</keyword>
<feature type="compositionally biased region" description="Polar residues" evidence="1">
    <location>
        <begin position="303"/>
        <end position="315"/>
    </location>
</feature>
<sequence>MEGQLEAPGLPDDAREEVQLSNALDRPIQLHSNVPSGFQCGDGLHIHPFVRINPPDEYSYEPYACSDPLRLSTATAPSSKPVLAATQSDVVTSSTMTLGPDFARGWNTLPDELKVSVLSFNLTFKESIREIDAKELFLRHLCMTPEIAGLAKKIYYSTNAFRLMVRQFRFPKPSLAKFIRHLQLETDDFEFSTLQYTAKHCTTRLPNLQSIKIIFTCLNRLSAFPRRGINQGDYVTDVGRLFPEITTFHCKGEVVVEGAARIRELDRDWNNDVQSLQAMLESRFIFKKDQRRETHMDPKTRFSHPTASSKDSAQH</sequence>
<evidence type="ECO:0000256" key="1">
    <source>
        <dbReference type="SAM" id="MobiDB-lite"/>
    </source>
</evidence>
<accession>A0A7C8MDE1</accession>
<evidence type="ECO:0000313" key="3">
    <source>
        <dbReference type="Proteomes" id="UP000481861"/>
    </source>
</evidence>
<organism evidence="2 3">
    <name type="scientific">Massariosphaeria phaeospora</name>
    <dbReference type="NCBI Taxonomy" id="100035"/>
    <lineage>
        <taxon>Eukaryota</taxon>
        <taxon>Fungi</taxon>
        <taxon>Dikarya</taxon>
        <taxon>Ascomycota</taxon>
        <taxon>Pezizomycotina</taxon>
        <taxon>Dothideomycetes</taxon>
        <taxon>Pleosporomycetidae</taxon>
        <taxon>Pleosporales</taxon>
        <taxon>Pleosporales incertae sedis</taxon>
        <taxon>Massariosphaeria</taxon>
    </lineage>
</organism>
<evidence type="ECO:0000313" key="2">
    <source>
        <dbReference type="EMBL" id="KAF2875698.1"/>
    </source>
</evidence>
<dbReference type="OrthoDB" id="3801236at2759"/>